<evidence type="ECO:0000256" key="1">
    <source>
        <dbReference type="SAM" id="MobiDB-lite"/>
    </source>
</evidence>
<organism evidence="2 3">
    <name type="scientific">Bionectria ochroleuca</name>
    <name type="common">Gliocladium roseum</name>
    <dbReference type="NCBI Taxonomy" id="29856"/>
    <lineage>
        <taxon>Eukaryota</taxon>
        <taxon>Fungi</taxon>
        <taxon>Dikarya</taxon>
        <taxon>Ascomycota</taxon>
        <taxon>Pezizomycotina</taxon>
        <taxon>Sordariomycetes</taxon>
        <taxon>Hypocreomycetidae</taxon>
        <taxon>Hypocreales</taxon>
        <taxon>Bionectriaceae</taxon>
        <taxon>Clonostachys</taxon>
    </lineage>
</organism>
<dbReference type="EMBL" id="CABFNS010000758">
    <property type="protein sequence ID" value="VUC26871.1"/>
    <property type="molecule type" value="Genomic_DNA"/>
</dbReference>
<evidence type="ECO:0000313" key="2">
    <source>
        <dbReference type="EMBL" id="VUC26871.1"/>
    </source>
</evidence>
<feature type="compositionally biased region" description="Acidic residues" evidence="1">
    <location>
        <begin position="511"/>
        <end position="528"/>
    </location>
</feature>
<accession>A0ABY6U7A8</accession>
<keyword evidence="3" id="KW-1185">Reference proteome</keyword>
<dbReference type="Proteomes" id="UP000766486">
    <property type="component" value="Unassembled WGS sequence"/>
</dbReference>
<comment type="caution">
    <text evidence="2">The sequence shown here is derived from an EMBL/GenBank/DDBJ whole genome shotgun (WGS) entry which is preliminary data.</text>
</comment>
<sequence length="1058" mass="117352">MSSQPASRDEDQVVSGADLPLLLKVQAPVEYLGIGTSLSLHRREIAESGSMHRTARKLAALFDAVLPQVPKLVSAYGTRASEILKDHRANPAGAEHHLGPFSPFAGVDGSSLWAAAISGASSVALHLLACFLARAFADPTHSVSAWIEIILERQKEIAHSHEGSTATTSEANATISREELREWDASARAWLRTADVAMTKSHTQFSLMLKEVNISVPSSDSLYTDVIWSWTYAMQTLEGLLGGRPHTIIEGAVLLGISSWHIYPNILLLDSQLKEVGFFDILFPASCFLTIDIADDDEKTTFLEPCAVSKGIRWPVVLAQHDLDGGSVEAIGSIDYRVSINELYLMALGSLLRAWNVPQSDMKPSLNWFIALWSSVQRARSPLPKLRWIENIAMAAKRLLEATGVTKKEYQQLLNFGYNQGRSFLLSSSQQRDCLPWFGLRHWHILNSLGGETAGECGIRYLRQLAKAMGLRYDEAIITQISHENLSIGKKEFHQYTTAIKVPLGEHEGPIESDEEEVGDSSQDDDGTVPDLVPDLDPVQIARKGKKKAQPTTQPRYHKLWEGTFTLHNEYSISRMIEEPKKLDKYSFHTNPLSMGEQLRSPLHCYRTSDCFGGNVLADCQAYLGYSLDIFPNSPVNFSKMFGDSTGALRLWVTNEAAKTPEKLEEALKNLQTGKSEKLVSLDSSIALLTSGKVCPESLWQYLEGPDPYQPEVLIKPFLELCRKERQRCEPIISSLRSLVVAQSIYEGLDGATISSSIVERGIFDAKWAKMYHSNATVSRSVVFACIAMFDTGNLNMDTERLEDVFALSSGNSIYAVSRMLSDPSIEIPDHAVTHILGNIGRHGVIFLVPQTTKRPARPLGEVRGSIKYEPFNGCREDKFQATSLRLAITGRETPADYGVDGIYDHQAFFVESSVSVFDADRWIADLDIPRLLSWEASLHKVSVARVVCSMHSPESRAKVLEKFVAVDSWEAVLEIPPSIGLVRAYENWPARLAVSIMLTQNRVSDNENKMDIDAEVDGVVANVAVLDHGDDLCWTCVHRRLKRRVKMANGTPTFLVA</sequence>
<evidence type="ECO:0000313" key="3">
    <source>
        <dbReference type="Proteomes" id="UP000766486"/>
    </source>
</evidence>
<reference evidence="2 3" key="1">
    <citation type="submission" date="2019-06" db="EMBL/GenBank/DDBJ databases">
        <authorList>
            <person name="Broberg M."/>
        </authorList>
    </citation>
    <scope>NUCLEOTIDE SEQUENCE [LARGE SCALE GENOMIC DNA]</scope>
</reference>
<proteinExistence type="predicted"/>
<protein>
    <submittedName>
        <fullName evidence="2">Uncharacterized protein</fullName>
    </submittedName>
</protein>
<gene>
    <name evidence="2" type="ORF">CLO192961_LOCUS197998</name>
</gene>
<feature type="region of interest" description="Disordered" evidence="1">
    <location>
        <begin position="504"/>
        <end position="532"/>
    </location>
</feature>
<name>A0ABY6U7A8_BIOOC</name>